<keyword evidence="2" id="KW-1185">Reference proteome</keyword>
<dbReference type="InterPro" id="IPR029058">
    <property type="entry name" value="AB_hydrolase_fold"/>
</dbReference>
<organism evidence="1 2">
    <name type="scientific">Armillaria solidipes</name>
    <dbReference type="NCBI Taxonomy" id="1076256"/>
    <lineage>
        <taxon>Eukaryota</taxon>
        <taxon>Fungi</taxon>
        <taxon>Dikarya</taxon>
        <taxon>Basidiomycota</taxon>
        <taxon>Agaricomycotina</taxon>
        <taxon>Agaricomycetes</taxon>
        <taxon>Agaricomycetidae</taxon>
        <taxon>Agaricales</taxon>
        <taxon>Marasmiineae</taxon>
        <taxon>Physalacriaceae</taxon>
        <taxon>Armillaria</taxon>
    </lineage>
</organism>
<evidence type="ECO:0000313" key="2">
    <source>
        <dbReference type="Proteomes" id="UP000218334"/>
    </source>
</evidence>
<protein>
    <submittedName>
        <fullName evidence="1">Uncharacterized protein</fullName>
    </submittedName>
</protein>
<dbReference type="AlphaFoldDB" id="A0A2H3BGT0"/>
<sequence>MAKIIGHLEFTMSKRLKDWSVIDVVHSVTYPTLLVSAPQDEMWEPAVRPFFLHIPEVSVR</sequence>
<gene>
    <name evidence="1" type="ORF">ARMSODRAFT_1035878</name>
</gene>
<reference evidence="2" key="1">
    <citation type="journal article" date="2017" name="Nat. Ecol. Evol.">
        <title>Genome expansion and lineage-specific genetic innovations in the forest pathogenic fungi Armillaria.</title>
        <authorList>
            <person name="Sipos G."/>
            <person name="Prasanna A.N."/>
            <person name="Walter M.C."/>
            <person name="O'Connor E."/>
            <person name="Balint B."/>
            <person name="Krizsan K."/>
            <person name="Kiss B."/>
            <person name="Hess J."/>
            <person name="Varga T."/>
            <person name="Slot J."/>
            <person name="Riley R."/>
            <person name="Boka B."/>
            <person name="Rigling D."/>
            <person name="Barry K."/>
            <person name="Lee J."/>
            <person name="Mihaltcheva S."/>
            <person name="LaButti K."/>
            <person name="Lipzen A."/>
            <person name="Waldron R."/>
            <person name="Moloney N.M."/>
            <person name="Sperisen C."/>
            <person name="Kredics L."/>
            <person name="Vagvoelgyi C."/>
            <person name="Patrignani A."/>
            <person name="Fitzpatrick D."/>
            <person name="Nagy I."/>
            <person name="Doyle S."/>
            <person name="Anderson J.B."/>
            <person name="Grigoriev I.V."/>
            <person name="Gueldener U."/>
            <person name="Muensterkoetter M."/>
            <person name="Nagy L.G."/>
        </authorList>
    </citation>
    <scope>NUCLEOTIDE SEQUENCE [LARGE SCALE GENOMIC DNA]</scope>
    <source>
        <strain evidence="2">28-4</strain>
    </source>
</reference>
<name>A0A2H3BGT0_9AGAR</name>
<proteinExistence type="predicted"/>
<evidence type="ECO:0000313" key="1">
    <source>
        <dbReference type="EMBL" id="PBK70049.1"/>
    </source>
</evidence>
<dbReference type="EMBL" id="KZ293427">
    <property type="protein sequence ID" value="PBK70049.1"/>
    <property type="molecule type" value="Genomic_DNA"/>
</dbReference>
<dbReference type="Gene3D" id="3.40.50.1820">
    <property type="entry name" value="alpha/beta hydrolase"/>
    <property type="match status" value="1"/>
</dbReference>
<accession>A0A2H3BGT0</accession>
<dbReference type="Proteomes" id="UP000218334">
    <property type="component" value="Unassembled WGS sequence"/>
</dbReference>